<comment type="caution">
    <text evidence="2">The sequence shown here is derived from an EMBL/GenBank/DDBJ whole genome shotgun (WGS) entry which is preliminary data.</text>
</comment>
<dbReference type="OrthoDB" id="8036394at2759"/>
<reference evidence="2 3" key="1">
    <citation type="journal article" date="2015" name="Nat. Commun.">
        <title>Lucilia cuprina genome unlocks parasitic fly biology to underpin future interventions.</title>
        <authorList>
            <person name="Anstead C.A."/>
            <person name="Korhonen P.K."/>
            <person name="Young N.D."/>
            <person name="Hall R.S."/>
            <person name="Jex A.R."/>
            <person name="Murali S.C."/>
            <person name="Hughes D.S."/>
            <person name="Lee S.F."/>
            <person name="Perry T."/>
            <person name="Stroehlein A.J."/>
            <person name="Ansell B.R."/>
            <person name="Breugelmans B."/>
            <person name="Hofmann A."/>
            <person name="Qu J."/>
            <person name="Dugan S."/>
            <person name="Lee S.L."/>
            <person name="Chao H."/>
            <person name="Dinh H."/>
            <person name="Han Y."/>
            <person name="Doddapaneni H.V."/>
            <person name="Worley K.C."/>
            <person name="Muzny D.M."/>
            <person name="Ioannidis P."/>
            <person name="Waterhouse R.M."/>
            <person name="Zdobnov E.M."/>
            <person name="James P.J."/>
            <person name="Bagnall N.H."/>
            <person name="Kotze A.C."/>
            <person name="Gibbs R.A."/>
            <person name="Richards S."/>
            <person name="Batterham P."/>
            <person name="Gasser R.B."/>
        </authorList>
    </citation>
    <scope>NUCLEOTIDE SEQUENCE [LARGE SCALE GENOMIC DNA]</scope>
    <source>
        <strain evidence="2 3">LS</strain>
        <tissue evidence="2">Full body</tissue>
    </source>
</reference>
<evidence type="ECO:0000256" key="1">
    <source>
        <dbReference type="SAM" id="SignalP"/>
    </source>
</evidence>
<sequence>MYKIIICIFLAAIVLEVRDEKLNGDRYSEAVDLLNNVLYQLRRRNGPYLTLIGVEAAYYYIPQIDYSFDTLMLLPGGNVFIEMCTVEISLNLLEKKTTLIIITCNGQESARQVLNGTIEV</sequence>
<proteinExistence type="predicted"/>
<feature type="signal peptide" evidence="1">
    <location>
        <begin position="1"/>
        <end position="19"/>
    </location>
</feature>
<dbReference type="AlphaFoldDB" id="A0A0L0C2E1"/>
<dbReference type="EMBL" id="JRES01000987">
    <property type="protein sequence ID" value="KNC26397.1"/>
    <property type="molecule type" value="Genomic_DNA"/>
</dbReference>
<accession>A0A0L0C2E1</accession>
<organism evidence="2 3">
    <name type="scientific">Lucilia cuprina</name>
    <name type="common">Green bottle fly</name>
    <name type="synonym">Australian sheep blowfly</name>
    <dbReference type="NCBI Taxonomy" id="7375"/>
    <lineage>
        <taxon>Eukaryota</taxon>
        <taxon>Metazoa</taxon>
        <taxon>Ecdysozoa</taxon>
        <taxon>Arthropoda</taxon>
        <taxon>Hexapoda</taxon>
        <taxon>Insecta</taxon>
        <taxon>Pterygota</taxon>
        <taxon>Neoptera</taxon>
        <taxon>Endopterygota</taxon>
        <taxon>Diptera</taxon>
        <taxon>Brachycera</taxon>
        <taxon>Muscomorpha</taxon>
        <taxon>Oestroidea</taxon>
        <taxon>Calliphoridae</taxon>
        <taxon>Luciliinae</taxon>
        <taxon>Lucilia</taxon>
    </lineage>
</organism>
<evidence type="ECO:0000313" key="3">
    <source>
        <dbReference type="Proteomes" id="UP000037069"/>
    </source>
</evidence>
<name>A0A0L0C2E1_LUCCU</name>
<feature type="chain" id="PRO_5005535437" evidence="1">
    <location>
        <begin position="20"/>
        <end position="120"/>
    </location>
</feature>
<dbReference type="Proteomes" id="UP000037069">
    <property type="component" value="Unassembled WGS sequence"/>
</dbReference>
<keyword evidence="3" id="KW-1185">Reference proteome</keyword>
<protein>
    <submittedName>
        <fullName evidence="2">Uncharacterized protein</fullName>
    </submittedName>
</protein>
<keyword evidence="1" id="KW-0732">Signal</keyword>
<evidence type="ECO:0000313" key="2">
    <source>
        <dbReference type="EMBL" id="KNC26397.1"/>
    </source>
</evidence>
<gene>
    <name evidence="2" type="ORF">FF38_03324</name>
</gene>